<accession>H8GLL3</accession>
<feature type="transmembrane region" description="Helical" evidence="1">
    <location>
        <begin position="71"/>
        <end position="89"/>
    </location>
</feature>
<feature type="transmembrane region" description="Helical" evidence="1">
    <location>
        <begin position="266"/>
        <end position="286"/>
    </location>
</feature>
<gene>
    <name evidence="2" type="ORF">Metal_1598</name>
</gene>
<evidence type="ECO:0000256" key="1">
    <source>
        <dbReference type="SAM" id="Phobius"/>
    </source>
</evidence>
<organism evidence="2 3">
    <name type="scientific">Methylomicrobium album BG8</name>
    <dbReference type="NCBI Taxonomy" id="686340"/>
    <lineage>
        <taxon>Bacteria</taxon>
        <taxon>Pseudomonadati</taxon>
        <taxon>Pseudomonadota</taxon>
        <taxon>Gammaproteobacteria</taxon>
        <taxon>Methylococcales</taxon>
        <taxon>Methylococcaceae</taxon>
        <taxon>Methylomicrobium</taxon>
    </lineage>
</organism>
<feature type="transmembrane region" description="Helical" evidence="1">
    <location>
        <begin position="30"/>
        <end position="50"/>
    </location>
</feature>
<dbReference type="Pfam" id="PF00805">
    <property type="entry name" value="Pentapeptide"/>
    <property type="match status" value="3"/>
</dbReference>
<keyword evidence="3" id="KW-1185">Reference proteome</keyword>
<evidence type="ECO:0000313" key="2">
    <source>
        <dbReference type="EMBL" id="EIC29378.1"/>
    </source>
</evidence>
<dbReference type="RefSeq" id="WP_005371176.1">
    <property type="nucleotide sequence ID" value="NZ_CM001475.1"/>
</dbReference>
<dbReference type="HOGENOM" id="CLU_375449_0_0_6"/>
<dbReference type="InterPro" id="IPR051082">
    <property type="entry name" value="Pentapeptide-BTB/POZ_domain"/>
</dbReference>
<keyword evidence="1" id="KW-0812">Transmembrane</keyword>
<feature type="transmembrane region" description="Helical" evidence="1">
    <location>
        <begin position="181"/>
        <end position="199"/>
    </location>
</feature>
<sequence length="739" mass="81599">MTSPALSPNPENSPHIEKLLDSANSASQTVAALHVAFIAFAAYLGVIVWGTTHEDLLRISPVKLPILDVELPLTAFYSFAPWMVVLLHFNLLMQLELLSCKLWNLDHDLPNTSAGQQIRDRLFIFPFTHLIVGRSNVWLIRWLLSLIVGITIIALPLFMLLAAQIRFLPFHDEAITWSQRLAVWVDAVMLVALWPLIASPQDRAGEWWQNFAFKLFGYWPASLHYLCELGWNRSVRAIQRRWPNRHLREVALRPVQQTGTEPKGMIVLMVSLPLVVLLSLVAVIPGRMTVQAYYSPAKSDAGNGSPEQDSGYFEDWLIRKVPETWLSVAVHKQGTISCTSLERAEKTEASILQVMLGPCAWFDLSFFSRNLNLKERRLVPKEVSLSLLTRATDPNKAIRDAAFKEFDGLNLQKRDLRFANLQGAQLPKADIRHVQLQGAVLLRAKLQGVAGWDKTQLQGAILGGTQLQGAVLVEADLQGADLRGADLQGADLSWANLQSADLRGANLQGVDLRGAKLQGADLRGAKLQGATLRKANLQGADLVYAELQGADLVLADLQGAELRETQLQGSDWSAANLDGIFIADHASLEWDAQQQRSLEAMLKPLLDDEKFSALQKRMKQVGTGLSPGKAASRTNCYSDHRVLLGCKYKSPAQLDVYRTKVLHPKLIDLACSDPAIAAGIARRAFNNSTEDNPDSGLAAALLKVLEAPKSCAGLAGLSEQTRLKLRDTAELRKNAEKPR</sequence>
<dbReference type="eggNOG" id="COG1357">
    <property type="taxonomic scope" value="Bacteria"/>
</dbReference>
<dbReference type="Gene3D" id="2.160.20.80">
    <property type="entry name" value="E3 ubiquitin-protein ligase SopA"/>
    <property type="match status" value="1"/>
</dbReference>
<feature type="transmembrane region" description="Helical" evidence="1">
    <location>
        <begin position="211"/>
        <end position="231"/>
    </location>
</feature>
<evidence type="ECO:0000313" key="3">
    <source>
        <dbReference type="Proteomes" id="UP000005090"/>
    </source>
</evidence>
<keyword evidence="1" id="KW-0472">Membrane</keyword>
<reference evidence="2 3" key="1">
    <citation type="journal article" date="2013" name="Genome Announc.">
        <title>Genome Sequence of the Obligate Gammaproteobacterial Methanotroph Methylomicrobium album Strain BG8.</title>
        <authorList>
            <person name="Kits K.D."/>
            <person name="Kalyuzhnaya M.G."/>
            <person name="Klotz M.G."/>
            <person name="Jetten M.S."/>
            <person name="Op den Camp H.J."/>
            <person name="Vuilleumier S."/>
            <person name="Bringel F."/>
            <person name="Dispirito A.A."/>
            <person name="Murrell J.C."/>
            <person name="Bruce D."/>
            <person name="Cheng J.F."/>
            <person name="Copeland A."/>
            <person name="Goodwin L."/>
            <person name="Hauser L."/>
            <person name="Lajus A."/>
            <person name="Land M.L."/>
            <person name="Lapidus A."/>
            <person name="Lucas S."/>
            <person name="Medigue C."/>
            <person name="Pitluck S."/>
            <person name="Woyke T."/>
            <person name="Zeytun A."/>
            <person name="Stein L.Y."/>
        </authorList>
    </citation>
    <scope>NUCLEOTIDE SEQUENCE [LARGE SCALE GENOMIC DNA]</scope>
    <source>
        <strain evidence="2 3">BG8</strain>
    </source>
</reference>
<dbReference type="STRING" id="686340.Metal_1598"/>
<dbReference type="PANTHER" id="PTHR14136">
    <property type="entry name" value="BTB_POZ DOMAIN-CONTAINING PROTEIN KCTD9"/>
    <property type="match status" value="1"/>
</dbReference>
<name>H8GLL3_METAL</name>
<dbReference type="Proteomes" id="UP000005090">
    <property type="component" value="Chromosome"/>
</dbReference>
<keyword evidence="1" id="KW-1133">Transmembrane helix</keyword>
<dbReference type="SUPFAM" id="SSF141571">
    <property type="entry name" value="Pentapeptide repeat-like"/>
    <property type="match status" value="1"/>
</dbReference>
<protein>
    <submittedName>
        <fullName evidence="2">Putative low-complexity protein</fullName>
    </submittedName>
</protein>
<proteinExistence type="predicted"/>
<feature type="transmembrane region" description="Helical" evidence="1">
    <location>
        <begin position="139"/>
        <end position="161"/>
    </location>
</feature>
<dbReference type="AlphaFoldDB" id="H8GLL3"/>
<dbReference type="PANTHER" id="PTHR14136:SF17">
    <property type="entry name" value="BTB_POZ DOMAIN-CONTAINING PROTEIN KCTD9"/>
    <property type="match status" value="1"/>
</dbReference>
<dbReference type="EMBL" id="CM001475">
    <property type="protein sequence ID" value="EIC29378.1"/>
    <property type="molecule type" value="Genomic_DNA"/>
</dbReference>
<dbReference type="InterPro" id="IPR001646">
    <property type="entry name" value="5peptide_repeat"/>
</dbReference>